<sequence length="217" mass="25155">MSRIKMLSGALYSKNDFHGTAFTHNQLMKYLPLFFAFFFLIKGDTSSARQAEDFPLKIEITVDSLYTYPYKGLWFQELLERGNPLLPGKRVYKLKIKISNTGKRSAFLYMMTCSKGDHLLLDNKLVEFLFWGCDSNFLTVQELKEGGNSTFYMDVICNADYYTNTDPHVIPRPGPTRMGLKLIADIYDGDFLWRKNPARRDTEDKPERIIWSNALDL</sequence>
<keyword evidence="2" id="KW-1185">Reference proteome</keyword>
<dbReference type="AlphaFoldDB" id="A0A2P8CYE4"/>
<name>A0A2P8CYE4_9BACT</name>
<evidence type="ECO:0000313" key="1">
    <source>
        <dbReference type="EMBL" id="PSK90001.1"/>
    </source>
</evidence>
<accession>A0A2P8CYE4</accession>
<dbReference type="RefSeq" id="WP_106524350.1">
    <property type="nucleotide sequence ID" value="NZ_PYGD01000009.1"/>
</dbReference>
<comment type="caution">
    <text evidence="1">The sequence shown here is derived from an EMBL/GenBank/DDBJ whole genome shotgun (WGS) entry which is preliminary data.</text>
</comment>
<reference evidence="1 2" key="1">
    <citation type="submission" date="2018-03" db="EMBL/GenBank/DDBJ databases">
        <title>Genomic Encyclopedia of Type Strains, Phase III (KMG-III): the genomes of soil and plant-associated and newly described type strains.</title>
        <authorList>
            <person name="Whitman W."/>
        </authorList>
    </citation>
    <scope>NUCLEOTIDE SEQUENCE [LARGE SCALE GENOMIC DNA]</scope>
    <source>
        <strain evidence="1 2">CGMCC 1.12700</strain>
    </source>
</reference>
<gene>
    <name evidence="1" type="ORF">B0I18_1095</name>
</gene>
<proteinExistence type="predicted"/>
<evidence type="ECO:0000313" key="2">
    <source>
        <dbReference type="Proteomes" id="UP000240572"/>
    </source>
</evidence>
<organism evidence="1 2">
    <name type="scientific">Taibaiella chishuiensis</name>
    <dbReference type="NCBI Taxonomy" id="1434707"/>
    <lineage>
        <taxon>Bacteria</taxon>
        <taxon>Pseudomonadati</taxon>
        <taxon>Bacteroidota</taxon>
        <taxon>Chitinophagia</taxon>
        <taxon>Chitinophagales</taxon>
        <taxon>Chitinophagaceae</taxon>
        <taxon>Taibaiella</taxon>
    </lineage>
</organism>
<protein>
    <submittedName>
        <fullName evidence="1">Uncharacterized protein</fullName>
    </submittedName>
</protein>
<dbReference type="Proteomes" id="UP000240572">
    <property type="component" value="Unassembled WGS sequence"/>
</dbReference>
<dbReference type="EMBL" id="PYGD01000009">
    <property type="protein sequence ID" value="PSK90001.1"/>
    <property type="molecule type" value="Genomic_DNA"/>
</dbReference>